<dbReference type="Proteomes" id="UP000435649">
    <property type="component" value="Unassembled WGS sequence"/>
</dbReference>
<dbReference type="EMBL" id="VUNS01000057">
    <property type="protein sequence ID" value="MST99782.1"/>
    <property type="molecule type" value="Genomic_DNA"/>
</dbReference>
<dbReference type="RefSeq" id="WP_154420939.1">
    <property type="nucleotide sequence ID" value="NZ_VUNS01000057.1"/>
</dbReference>
<proteinExistence type="predicted"/>
<organism evidence="3 4">
    <name type="scientific">Victivallis lenta</name>
    <dbReference type="NCBI Taxonomy" id="2606640"/>
    <lineage>
        <taxon>Bacteria</taxon>
        <taxon>Pseudomonadati</taxon>
        <taxon>Lentisphaerota</taxon>
        <taxon>Lentisphaeria</taxon>
        <taxon>Victivallales</taxon>
        <taxon>Victivallaceae</taxon>
        <taxon>Victivallis</taxon>
    </lineage>
</organism>
<feature type="region of interest" description="Disordered" evidence="1">
    <location>
        <begin position="134"/>
        <end position="169"/>
    </location>
</feature>
<feature type="domain" description="Transposase InsH N-terminal" evidence="2">
    <location>
        <begin position="34"/>
        <end position="116"/>
    </location>
</feature>
<protein>
    <submittedName>
        <fullName evidence="3">Transposase</fullName>
    </submittedName>
</protein>
<dbReference type="InterPro" id="IPR008490">
    <property type="entry name" value="Transposase_InsH_N"/>
</dbReference>
<feature type="compositionally biased region" description="Basic and acidic residues" evidence="1">
    <location>
        <begin position="134"/>
        <end position="153"/>
    </location>
</feature>
<name>A0A844GAB9_9BACT</name>
<reference evidence="3 4" key="1">
    <citation type="submission" date="2019-08" db="EMBL/GenBank/DDBJ databases">
        <title>In-depth cultivation of the pig gut microbiome towards novel bacterial diversity and tailored functional studies.</title>
        <authorList>
            <person name="Wylensek D."/>
            <person name="Hitch T.C.A."/>
            <person name="Clavel T."/>
        </authorList>
    </citation>
    <scope>NUCLEOTIDE SEQUENCE [LARGE SCALE GENOMIC DNA]</scope>
    <source>
        <strain evidence="3 4">BBE-744-WT-12</strain>
    </source>
</reference>
<dbReference type="PANTHER" id="PTHR33803">
    <property type="entry name" value="IS1478 TRANSPOSASE"/>
    <property type="match status" value="1"/>
</dbReference>
<evidence type="ECO:0000259" key="2">
    <source>
        <dbReference type="Pfam" id="PF05598"/>
    </source>
</evidence>
<dbReference type="AlphaFoldDB" id="A0A844GAB9"/>
<dbReference type="PANTHER" id="PTHR33803:SF3">
    <property type="entry name" value="BLL1974 PROTEIN"/>
    <property type="match status" value="1"/>
</dbReference>
<sequence length="362" mass="41161">MYRKSRHADELPEIGLYFEGRLNPENCGVKLAARLLRHELEADSAKHFKSSERGEVALNVRMAMGALLVKEFPGVSDRAVVDAVSENPYLQYFLGFKRFQTEPPFNASLMTNFRKRLSAKVVNRFNEKVIELARHNTHPEDVPPPDDGGKPDFDTSSSEPKNAGTILRDATCAPSNIKYPTDLNLVNDARELTENIIDQLRKQQVNPLPHPRTKPQICRKRYLEIIKRPKYGVVKRSSALRFLLNAVRRNLKLQLQSDSIGGGTVEQIRTIRMVHDQQREMPDQKTRRVEHRIVSLHQPHVRPIVCGKAGHETEFGAKLTAGLADGYTRNCNYDFDGRLDPWETSGCKDFGFLFSGNPVEYL</sequence>
<evidence type="ECO:0000313" key="4">
    <source>
        <dbReference type="Proteomes" id="UP000435649"/>
    </source>
</evidence>
<accession>A0A844GAB9</accession>
<comment type="caution">
    <text evidence="3">The sequence shown here is derived from an EMBL/GenBank/DDBJ whole genome shotgun (WGS) entry which is preliminary data.</text>
</comment>
<evidence type="ECO:0000313" key="3">
    <source>
        <dbReference type="EMBL" id="MST99782.1"/>
    </source>
</evidence>
<dbReference type="Pfam" id="PF05598">
    <property type="entry name" value="DUF772"/>
    <property type="match status" value="1"/>
</dbReference>
<gene>
    <name evidence="3" type="ORF">FYJ85_22385</name>
</gene>
<evidence type="ECO:0000256" key="1">
    <source>
        <dbReference type="SAM" id="MobiDB-lite"/>
    </source>
</evidence>
<keyword evidence="4" id="KW-1185">Reference proteome</keyword>